<evidence type="ECO:0000256" key="6">
    <source>
        <dbReference type="ARBA" id="ARBA00023242"/>
    </source>
</evidence>
<keyword evidence="4" id="KW-0238">DNA-binding</keyword>
<dbReference type="CDD" id="cd18947">
    <property type="entry name" value="bHLH-PAS_ARNT"/>
    <property type="match status" value="1"/>
</dbReference>
<dbReference type="Pfam" id="PF00010">
    <property type="entry name" value="HLH"/>
    <property type="match status" value="1"/>
</dbReference>
<evidence type="ECO:0000256" key="1">
    <source>
        <dbReference type="ARBA" id="ARBA00004123"/>
    </source>
</evidence>
<evidence type="ECO:0000313" key="10">
    <source>
        <dbReference type="WBParaSite" id="Smp_341950.3"/>
    </source>
</evidence>
<reference evidence="10" key="1">
    <citation type="submission" date="2019-11" db="UniProtKB">
        <authorList>
            <consortium name="WormBaseParasite"/>
        </authorList>
    </citation>
    <scope>IDENTIFICATION</scope>
    <source>
        <strain evidence="10">Puerto Rican</strain>
    </source>
</reference>
<dbReference type="InterPro" id="IPR001067">
    <property type="entry name" value="Nuc_translocat"/>
</dbReference>
<dbReference type="PROSITE" id="PS50888">
    <property type="entry name" value="BHLH"/>
    <property type="match status" value="1"/>
</dbReference>
<keyword evidence="5" id="KW-0804">Transcription</keyword>
<dbReference type="InterPro" id="IPR036638">
    <property type="entry name" value="HLH_DNA-bd_sf"/>
</dbReference>
<evidence type="ECO:0000259" key="9">
    <source>
        <dbReference type="PROSITE" id="PS50888"/>
    </source>
</evidence>
<dbReference type="InterPro" id="IPR035965">
    <property type="entry name" value="PAS-like_dom_sf"/>
</dbReference>
<keyword evidence="3" id="KW-0805">Transcription regulation</keyword>
<proteinExistence type="predicted"/>
<dbReference type="InterPro" id="IPR050933">
    <property type="entry name" value="Circadian_TF"/>
</dbReference>
<dbReference type="GO" id="GO:0046983">
    <property type="term" value="F:protein dimerization activity"/>
    <property type="evidence" value="ECO:0007669"/>
    <property type="project" value="InterPro"/>
</dbReference>
<dbReference type="ExpressionAtlas" id="A0A5K4FAT1">
    <property type="expression patterns" value="baseline and differential"/>
</dbReference>
<dbReference type="SUPFAM" id="SSF55785">
    <property type="entry name" value="PYP-like sensor domain (PAS domain)"/>
    <property type="match status" value="1"/>
</dbReference>
<dbReference type="STRING" id="6183.A0A5K4FAT1"/>
<evidence type="ECO:0000256" key="2">
    <source>
        <dbReference type="ARBA" id="ARBA00022737"/>
    </source>
</evidence>
<feature type="domain" description="BHLH" evidence="9">
    <location>
        <begin position="47"/>
        <end position="100"/>
    </location>
</feature>
<dbReference type="InterPro" id="IPR000014">
    <property type="entry name" value="PAS"/>
</dbReference>
<dbReference type="GO" id="GO:0005737">
    <property type="term" value="C:cytoplasm"/>
    <property type="evidence" value="ECO:0007669"/>
    <property type="project" value="InterPro"/>
</dbReference>
<dbReference type="InParanoid" id="A0A5K4FAT1"/>
<feature type="region of interest" description="Disordered" evidence="7">
    <location>
        <begin position="1"/>
        <end position="21"/>
    </location>
</feature>
<evidence type="ECO:0000256" key="7">
    <source>
        <dbReference type="SAM" id="MobiDB-lite"/>
    </source>
</evidence>
<feature type="compositionally biased region" description="Basic and acidic residues" evidence="7">
    <location>
        <begin position="10"/>
        <end position="21"/>
    </location>
</feature>
<evidence type="ECO:0000256" key="4">
    <source>
        <dbReference type="ARBA" id="ARBA00023125"/>
    </source>
</evidence>
<dbReference type="GO" id="GO:0003700">
    <property type="term" value="F:DNA-binding transcription factor activity"/>
    <property type="evidence" value="ECO:0007669"/>
    <property type="project" value="InterPro"/>
</dbReference>
<evidence type="ECO:0000256" key="5">
    <source>
        <dbReference type="ARBA" id="ARBA00023163"/>
    </source>
</evidence>
<comment type="subcellular location">
    <subcellularLocation>
        <location evidence="1">Nucleus</location>
    </subcellularLocation>
</comment>
<keyword evidence="6" id="KW-0539">Nucleus</keyword>
<dbReference type="InterPro" id="IPR011598">
    <property type="entry name" value="bHLH_dom"/>
</dbReference>
<dbReference type="GO" id="GO:0005667">
    <property type="term" value="C:transcription regulator complex"/>
    <property type="evidence" value="ECO:0007669"/>
    <property type="project" value="InterPro"/>
</dbReference>
<dbReference type="GO" id="GO:0005634">
    <property type="term" value="C:nucleus"/>
    <property type="evidence" value="ECO:0007669"/>
    <property type="project" value="UniProtKB-SubCell"/>
</dbReference>
<name>A0A5K4FAT1_SCHMA</name>
<dbReference type="SMART" id="SM00091">
    <property type="entry name" value="PAS"/>
    <property type="match status" value="1"/>
</dbReference>
<evidence type="ECO:0000256" key="3">
    <source>
        <dbReference type="ARBA" id="ARBA00023015"/>
    </source>
</evidence>
<dbReference type="Gene3D" id="3.30.450.20">
    <property type="entry name" value="PAS domain"/>
    <property type="match status" value="1"/>
</dbReference>
<dbReference type="WBParaSite" id="Smp_341950.3">
    <property type="protein sequence ID" value="Smp_341950.3"/>
    <property type="gene ID" value="Smp_341950"/>
</dbReference>
<evidence type="ECO:0000259" key="8">
    <source>
        <dbReference type="PROSITE" id="PS50112"/>
    </source>
</evidence>
<dbReference type="PANTHER" id="PTHR23042">
    <property type="entry name" value="CIRCADIAN PROTEIN CLOCK/ARNT/BMAL/PAS"/>
    <property type="match status" value="1"/>
</dbReference>
<dbReference type="SMART" id="SM00353">
    <property type="entry name" value="HLH"/>
    <property type="match status" value="1"/>
</dbReference>
<dbReference type="GO" id="GO:0003677">
    <property type="term" value="F:DNA binding"/>
    <property type="evidence" value="ECO:0007669"/>
    <property type="project" value="UniProtKB-KW"/>
</dbReference>
<protein>
    <submittedName>
        <fullName evidence="10">Uncharacterized protein</fullName>
    </submittedName>
</protein>
<dbReference type="PRINTS" id="PR00785">
    <property type="entry name" value="NCTRNSLOCATR"/>
</dbReference>
<organism evidence="10">
    <name type="scientific">Schistosoma mansoni</name>
    <name type="common">Blood fluke</name>
    <dbReference type="NCBI Taxonomy" id="6183"/>
    <lineage>
        <taxon>Eukaryota</taxon>
        <taxon>Metazoa</taxon>
        <taxon>Spiralia</taxon>
        <taxon>Lophotrochozoa</taxon>
        <taxon>Platyhelminthes</taxon>
        <taxon>Trematoda</taxon>
        <taxon>Digenea</taxon>
        <taxon>Strigeidida</taxon>
        <taxon>Schistosomatoidea</taxon>
        <taxon>Schistosomatidae</taxon>
        <taxon>Schistosoma</taxon>
    </lineage>
</organism>
<accession>A0A5K4FAT1</accession>
<dbReference type="FunFam" id="4.10.280.10:FF:000011">
    <property type="entry name" value="Aryl hydrocarbon receptor nuclear translocator 2"/>
    <property type="match status" value="1"/>
</dbReference>
<dbReference type="PROSITE" id="PS50112">
    <property type="entry name" value="PAS"/>
    <property type="match status" value="1"/>
</dbReference>
<sequence>MDMVENLTDFSRDSDGGSERDMFEVTSSRLSACKHDGGDHQQDKERYARESHCEIERRRRNKMTAYINELCEMVPTCSSLARKPDKLTILRMAVSHMKSIRGTGSTTSDGSYKPSFLSDQELKHLVLEAADGFLFVCQCDTGRIIYVSDSVTSVLNQTQSEWYQHTLYELCHPDDAEKICEQLTGSILPSQGASILGLTGQASLSTLSNSNSTNLTKQTAGSDLKMGPVASDLSPTSVSDLVSTHICASQRHNSPANLTNNICSSPVPGRILDLKSGTLKKEGHQSHLRGNMSSRRGFICRMRLGSAIQCAMQSDSGVVSSLGLTARARLRYRHTFGISSSGQCSYAVVHVTGFVKPYNPTIDPTPNNVQVSGQVIGSQAYPLFEQYINVFFVISLLAVQCIRPKLLSVWQRLVAIPLSILVRLQNHCNRMPSRVQHLKSNLD</sequence>
<dbReference type="CDD" id="cd00130">
    <property type="entry name" value="PAS"/>
    <property type="match status" value="1"/>
</dbReference>
<keyword evidence="2" id="KW-0677">Repeat</keyword>
<dbReference type="SUPFAM" id="SSF47459">
    <property type="entry name" value="HLH, helix-loop-helix DNA-binding domain"/>
    <property type="match status" value="1"/>
</dbReference>
<dbReference type="Gene3D" id="4.10.280.10">
    <property type="entry name" value="Helix-loop-helix DNA-binding domain"/>
    <property type="match status" value="1"/>
</dbReference>
<feature type="domain" description="PAS" evidence="8">
    <location>
        <begin position="119"/>
        <end position="190"/>
    </location>
</feature>
<dbReference type="AlphaFoldDB" id="A0A5K4FAT1"/>